<dbReference type="EMBL" id="BARV01003385">
    <property type="protein sequence ID" value="GAI06264.1"/>
    <property type="molecule type" value="Genomic_DNA"/>
</dbReference>
<accession>X1MIQ9</accession>
<dbReference type="PANTHER" id="PTHR43351">
    <property type="entry name" value="L(+)-TARTRATE DEHYDRATASE SUBUNIT BETA"/>
    <property type="match status" value="1"/>
</dbReference>
<comment type="caution">
    <text evidence="4">The sequence shown here is derived from an EMBL/GenBank/DDBJ whole genome shotgun (WGS) entry which is preliminary data.</text>
</comment>
<gene>
    <name evidence="4" type="ORF">S06H3_08124</name>
</gene>
<dbReference type="GO" id="GO:0016836">
    <property type="term" value="F:hydro-lyase activity"/>
    <property type="evidence" value="ECO:0007669"/>
    <property type="project" value="InterPro"/>
</dbReference>
<name>X1MIQ9_9ZZZZ</name>
<dbReference type="PANTHER" id="PTHR43351:SF2">
    <property type="entry name" value="L(+)-TARTRATE DEHYDRATASE SUBUNIT BETA-RELATED"/>
    <property type="match status" value="1"/>
</dbReference>
<dbReference type="InterPro" id="IPR036660">
    <property type="entry name" value="Fe-S_hydroAse_TtdB_cat_sf"/>
</dbReference>
<evidence type="ECO:0000259" key="3">
    <source>
        <dbReference type="Pfam" id="PF05683"/>
    </source>
</evidence>
<dbReference type="Gene3D" id="3.20.130.10">
    <property type="entry name" value="Fe-S hydro-lyase, tartrate dehydratase beta-type, catalytic domain"/>
    <property type="match status" value="1"/>
</dbReference>
<dbReference type="AlphaFoldDB" id="X1MIQ9"/>
<evidence type="ECO:0000256" key="1">
    <source>
        <dbReference type="ARBA" id="ARBA00008876"/>
    </source>
</evidence>
<evidence type="ECO:0000256" key="2">
    <source>
        <dbReference type="ARBA" id="ARBA00023239"/>
    </source>
</evidence>
<feature type="non-terminal residue" evidence="4">
    <location>
        <position position="69"/>
    </location>
</feature>
<organism evidence="4">
    <name type="scientific">marine sediment metagenome</name>
    <dbReference type="NCBI Taxonomy" id="412755"/>
    <lineage>
        <taxon>unclassified sequences</taxon>
        <taxon>metagenomes</taxon>
        <taxon>ecological metagenomes</taxon>
    </lineage>
</organism>
<dbReference type="Pfam" id="PF05683">
    <property type="entry name" value="Fumerase_C"/>
    <property type="match status" value="1"/>
</dbReference>
<proteinExistence type="inferred from homology"/>
<reference evidence="4" key="1">
    <citation type="journal article" date="2014" name="Front. Microbiol.">
        <title>High frequency of phylogenetically diverse reductive dehalogenase-homologous genes in deep subseafloor sedimentary metagenomes.</title>
        <authorList>
            <person name="Kawai M."/>
            <person name="Futagami T."/>
            <person name="Toyoda A."/>
            <person name="Takaki Y."/>
            <person name="Nishi S."/>
            <person name="Hori S."/>
            <person name="Arai W."/>
            <person name="Tsubouchi T."/>
            <person name="Morono Y."/>
            <person name="Uchiyama I."/>
            <person name="Ito T."/>
            <person name="Fujiyama A."/>
            <person name="Inagaki F."/>
            <person name="Takami H."/>
        </authorList>
    </citation>
    <scope>NUCLEOTIDE SEQUENCE</scope>
    <source>
        <strain evidence="4">Expedition CK06-06</strain>
    </source>
</reference>
<dbReference type="InterPro" id="IPR004647">
    <property type="entry name" value="Fe-S_hydro-lyase_TtdB-typ_cat"/>
</dbReference>
<sequence length="69" mass="7590">MAQVKKITLPLTEETLKDLRAGDNLLLTGVMYQGRDAAHKRIVEALDQGRPLPIDLKGQTIFFMGPSPA</sequence>
<protein>
    <recommendedName>
        <fullName evidence="3">Fe-S hydro-lyase tartrate dehydratase beta-type catalytic domain-containing protein</fullName>
    </recommendedName>
</protein>
<dbReference type="SUPFAM" id="SSF117457">
    <property type="entry name" value="FumA C-terminal domain-like"/>
    <property type="match status" value="1"/>
</dbReference>
<feature type="domain" description="Fe-S hydro-lyase tartrate dehydratase beta-type catalytic" evidence="3">
    <location>
        <begin position="4"/>
        <end position="67"/>
    </location>
</feature>
<evidence type="ECO:0000313" key="4">
    <source>
        <dbReference type="EMBL" id="GAI06264.1"/>
    </source>
</evidence>
<comment type="similarity">
    <text evidence="1">Belongs to the class-I fumarase family.</text>
</comment>
<keyword evidence="2" id="KW-0456">Lyase</keyword>